<gene>
    <name evidence="1" type="ORF">MLD38_030667</name>
</gene>
<comment type="caution">
    <text evidence="1">The sequence shown here is derived from an EMBL/GenBank/DDBJ whole genome shotgun (WGS) entry which is preliminary data.</text>
</comment>
<sequence length="822" mass="91128">MGLSLRRFCSIALDLSVVVIVLARVCTSGPPRIGQITPGFEASQMDWIDYEGRFLLSNDSAFSLGFYTGLDVTTFLLNIIHTNSSKVIWTANRGQLIGRSDKFVFGDDGNVYLQRGNGLAWSTGTAGQGASALSLLDTGNLVLLGADGGVLWQSFSHPTDTLISGQEFTEGMRLKSFPKPNNLSVYLEILSGDLVLYAGYRTPQAYWSLSNDSRRVDANATGNVNGSIHSVSLESSSWNFYNLNKVLISRLIFSDNSDPNALWAAILGSDGTITFHNLHRGKSVAAEAVRIPQNFCSVPEPCNPYNICYFENWCQCPPALSSSVGCQPQLSTLCGMSHLPVDFLYVAEKLDYFALDFMIPSLKSNVNTCIEACRSNCSCNVLLFDSSSGKCYLFDQIGSFQRSDPAANGYVSYMKITNSTALTRRTQRKKHEILIVIIVIVTIGVIATILFAGLWYFWRKDNKLPEDLQDNFEEDNLFDSLSGMPVRYSFLDLRTATKDFSMKVGQGGFGSVYMGELSDGSRVAVKRLEAVGQGKKEFRAEVTIIGSIHHVHLARLKGFCSEGAYRLLVYEFMANGSLDKWIFSNGKDGNPVLGWETRFSIALGTAKGLAYLHEECELKIVHCDVKPENVLLDDNFVAKVSDFGLAKLMSREESLVYTTLRGTRGYLAPEWITNNPISEKSDVYSYGMVLLEIIGGRKNYDPGQPPARAHLPTFAYKMMEEGRPKEIVDSRIEFHEDDERFITSIQVALWCIQDEMHLRPPMTKVVQMLEGLCAVPKLPATSPFTSHSSYGFLKWSSEETSTGMIDWSSDALLSEVQLSGPR</sequence>
<protein>
    <submittedName>
        <fullName evidence="1">Uncharacterized protein</fullName>
    </submittedName>
</protein>
<proteinExistence type="predicted"/>
<reference evidence="2" key="1">
    <citation type="journal article" date="2023" name="Front. Plant Sci.">
        <title>Chromosomal-level genome assembly of Melastoma candidum provides insights into trichome evolution.</title>
        <authorList>
            <person name="Zhong Y."/>
            <person name="Wu W."/>
            <person name="Sun C."/>
            <person name="Zou P."/>
            <person name="Liu Y."/>
            <person name="Dai S."/>
            <person name="Zhou R."/>
        </authorList>
    </citation>
    <scope>NUCLEOTIDE SEQUENCE [LARGE SCALE GENOMIC DNA]</scope>
</reference>
<keyword evidence="2" id="KW-1185">Reference proteome</keyword>
<dbReference type="Proteomes" id="UP001057402">
    <property type="component" value="Chromosome 9"/>
</dbReference>
<dbReference type="EMBL" id="CM042888">
    <property type="protein sequence ID" value="KAI4325253.1"/>
    <property type="molecule type" value="Genomic_DNA"/>
</dbReference>
<name>A0ACB9MMD3_9MYRT</name>
<evidence type="ECO:0000313" key="2">
    <source>
        <dbReference type="Proteomes" id="UP001057402"/>
    </source>
</evidence>
<organism evidence="1 2">
    <name type="scientific">Melastoma candidum</name>
    <dbReference type="NCBI Taxonomy" id="119954"/>
    <lineage>
        <taxon>Eukaryota</taxon>
        <taxon>Viridiplantae</taxon>
        <taxon>Streptophyta</taxon>
        <taxon>Embryophyta</taxon>
        <taxon>Tracheophyta</taxon>
        <taxon>Spermatophyta</taxon>
        <taxon>Magnoliopsida</taxon>
        <taxon>eudicotyledons</taxon>
        <taxon>Gunneridae</taxon>
        <taxon>Pentapetalae</taxon>
        <taxon>rosids</taxon>
        <taxon>malvids</taxon>
        <taxon>Myrtales</taxon>
        <taxon>Melastomataceae</taxon>
        <taxon>Melastomatoideae</taxon>
        <taxon>Melastomateae</taxon>
        <taxon>Melastoma</taxon>
    </lineage>
</organism>
<evidence type="ECO:0000313" key="1">
    <source>
        <dbReference type="EMBL" id="KAI4325253.1"/>
    </source>
</evidence>
<accession>A0ACB9MMD3</accession>